<evidence type="ECO:0008006" key="3">
    <source>
        <dbReference type="Google" id="ProtNLM"/>
    </source>
</evidence>
<dbReference type="EMBL" id="FNKL01000003">
    <property type="protein sequence ID" value="SDQ82488.1"/>
    <property type="molecule type" value="Genomic_DNA"/>
</dbReference>
<accession>A0A1H1E1V8</accession>
<organism evidence="1 2">
    <name type="scientific">Chryseobacterium soldanellicola</name>
    <dbReference type="NCBI Taxonomy" id="311333"/>
    <lineage>
        <taxon>Bacteria</taxon>
        <taxon>Pseudomonadati</taxon>
        <taxon>Bacteroidota</taxon>
        <taxon>Flavobacteriia</taxon>
        <taxon>Flavobacteriales</taxon>
        <taxon>Weeksellaceae</taxon>
        <taxon>Chryseobacterium group</taxon>
        <taxon>Chryseobacterium</taxon>
    </lineage>
</organism>
<gene>
    <name evidence="1" type="ORF">SAMN05421664_2742</name>
</gene>
<sequence>MYDFKDWKSIEATGKLGSDDGIDILAIENNFEEADNYDDDNYDDKFILKERVWIIQCKREKAISPKKVESIIENDIIKQALPPYGYILAASTNFSKKARDTFKYKLNELGIKEFYIFGKSEIEDLLFLPKYDHLLFAYFGISLQKKRSSIKSNLSSQLATKRKLIKHISDLSSIKHKIIFIRPANVINYPKLNGEKPLWRYYEAYEYMPFNCITVIAKKHYAYINWETEEWDYIDIYDSAFLRYPEIFDFNYEKDENQLNHNKAWEIWNKLEDKNKGFYIELKSIHFDRILQVDEIGDRYNNNTPHLIVDYINDSPFENRTVCILEPFNNTQNKVIEADFSKKLNLYKNCT</sequence>
<protein>
    <recommendedName>
        <fullName evidence="3">Restriction endonuclease</fullName>
    </recommendedName>
</protein>
<name>A0A1H1E1V8_9FLAO</name>
<evidence type="ECO:0000313" key="1">
    <source>
        <dbReference type="EMBL" id="SDQ82488.1"/>
    </source>
</evidence>
<dbReference type="STRING" id="311333.SAMN05421664_2742"/>
<proteinExistence type="predicted"/>
<keyword evidence="2" id="KW-1185">Reference proteome</keyword>
<reference evidence="2" key="1">
    <citation type="submission" date="2016-10" db="EMBL/GenBank/DDBJ databases">
        <authorList>
            <person name="Varghese N."/>
            <person name="Submissions S."/>
        </authorList>
    </citation>
    <scope>NUCLEOTIDE SEQUENCE [LARGE SCALE GENOMIC DNA]</scope>
    <source>
        <strain evidence="2">DSM 17072</strain>
    </source>
</reference>
<evidence type="ECO:0000313" key="2">
    <source>
        <dbReference type="Proteomes" id="UP000199627"/>
    </source>
</evidence>
<dbReference type="AlphaFoldDB" id="A0A1H1E1V8"/>
<dbReference type="Proteomes" id="UP000199627">
    <property type="component" value="Unassembled WGS sequence"/>
</dbReference>